<feature type="transmembrane region" description="Helical" evidence="2">
    <location>
        <begin position="47"/>
        <end position="65"/>
    </location>
</feature>
<feature type="transmembrane region" description="Helical" evidence="2">
    <location>
        <begin position="12"/>
        <end position="35"/>
    </location>
</feature>
<dbReference type="AlphaFoldDB" id="A0A1H9F5D6"/>
<feature type="transmembrane region" description="Helical" evidence="2">
    <location>
        <begin position="240"/>
        <end position="258"/>
    </location>
</feature>
<dbReference type="Proteomes" id="UP000198833">
    <property type="component" value="Unassembled WGS sequence"/>
</dbReference>
<proteinExistence type="inferred from homology"/>
<sequence length="274" mass="32058">MLSPRKFSYYNKAYLILMILLWALSYDIFYDLVYLLAPGQVLEQMEYALLDSLVCLALLLIYGFYYDKMPWREKTEPINFTYQHLWQIPILGLAIGGLASLWFSLVDWLLTSGYQFPQTLEEFDQSWDFTVQDSYLWVFLSVIILGPVVEELLFRGIIYDYLQAFKRPYLSILVSALLFALWHRQPVQIGYTFFAGIVFATARYYSGDLLYPMIIHVLNNLLSTLPDDWYDVVGPMINNLSYLAIVPAIYILWTWYQAASYHSNPSTMLNHSIK</sequence>
<dbReference type="EMBL" id="FOEN01000008">
    <property type="protein sequence ID" value="SEQ33150.1"/>
    <property type="molecule type" value="Genomic_DNA"/>
</dbReference>
<keyword evidence="2" id="KW-0472">Membrane</keyword>
<evidence type="ECO:0000259" key="3">
    <source>
        <dbReference type="Pfam" id="PF02517"/>
    </source>
</evidence>
<dbReference type="InterPro" id="IPR052710">
    <property type="entry name" value="CAAX_protease"/>
</dbReference>
<dbReference type="RefSeq" id="WP_143440742.1">
    <property type="nucleotide sequence ID" value="NZ_CALUDV010000005.1"/>
</dbReference>
<dbReference type="PANTHER" id="PTHR36435:SF1">
    <property type="entry name" value="CAAX AMINO TERMINAL PROTEASE FAMILY PROTEIN"/>
    <property type="match status" value="1"/>
</dbReference>
<evidence type="ECO:0000256" key="1">
    <source>
        <dbReference type="ARBA" id="ARBA00009067"/>
    </source>
</evidence>
<name>A0A1H9F5D6_9LACT</name>
<keyword evidence="2" id="KW-0812">Transmembrane</keyword>
<reference evidence="4 5" key="1">
    <citation type="submission" date="2016-10" db="EMBL/GenBank/DDBJ databases">
        <authorList>
            <person name="de Groot N.N."/>
        </authorList>
    </citation>
    <scope>NUCLEOTIDE SEQUENCE [LARGE SCALE GENOMIC DNA]</scope>
    <source>
        <strain evidence="4 5">DSM 15695</strain>
    </source>
</reference>
<keyword evidence="2" id="KW-1133">Transmembrane helix</keyword>
<accession>A0A1H9F5D6</accession>
<feature type="domain" description="CAAX prenyl protease 2/Lysostaphin resistance protein A-like" evidence="3">
    <location>
        <begin position="134"/>
        <end position="222"/>
    </location>
</feature>
<keyword evidence="5" id="KW-1185">Reference proteome</keyword>
<evidence type="ECO:0000313" key="5">
    <source>
        <dbReference type="Proteomes" id="UP000198833"/>
    </source>
</evidence>
<dbReference type="OrthoDB" id="8607342at2"/>
<dbReference type="Pfam" id="PF02517">
    <property type="entry name" value="Rce1-like"/>
    <property type="match status" value="1"/>
</dbReference>
<dbReference type="PANTHER" id="PTHR36435">
    <property type="entry name" value="SLR1288 PROTEIN"/>
    <property type="match status" value="1"/>
</dbReference>
<comment type="similarity">
    <text evidence="1">Belongs to the UPF0177 family.</text>
</comment>
<dbReference type="GO" id="GO:0004175">
    <property type="term" value="F:endopeptidase activity"/>
    <property type="evidence" value="ECO:0007669"/>
    <property type="project" value="UniProtKB-ARBA"/>
</dbReference>
<dbReference type="STRING" id="89093.SAMN04488558_10875"/>
<gene>
    <name evidence="4" type="ORF">SAMN04488558_10875</name>
</gene>
<dbReference type="InterPro" id="IPR003675">
    <property type="entry name" value="Rce1/LyrA-like_dom"/>
</dbReference>
<protein>
    <recommendedName>
        <fullName evidence="3">CAAX prenyl protease 2/Lysostaphin resistance protein A-like domain-containing protein</fullName>
    </recommendedName>
</protein>
<organism evidence="4 5">
    <name type="scientific">Ignavigranum ruoffiae</name>
    <dbReference type="NCBI Taxonomy" id="89093"/>
    <lineage>
        <taxon>Bacteria</taxon>
        <taxon>Bacillati</taxon>
        <taxon>Bacillota</taxon>
        <taxon>Bacilli</taxon>
        <taxon>Lactobacillales</taxon>
        <taxon>Aerococcaceae</taxon>
        <taxon>Ignavigranum</taxon>
    </lineage>
</organism>
<dbReference type="GO" id="GO:0080120">
    <property type="term" value="P:CAAX-box protein maturation"/>
    <property type="evidence" value="ECO:0007669"/>
    <property type="project" value="UniProtKB-ARBA"/>
</dbReference>
<feature type="transmembrane region" description="Helical" evidence="2">
    <location>
        <begin position="135"/>
        <end position="154"/>
    </location>
</feature>
<feature type="transmembrane region" description="Helical" evidence="2">
    <location>
        <begin position="85"/>
        <end position="105"/>
    </location>
</feature>
<evidence type="ECO:0000313" key="4">
    <source>
        <dbReference type="EMBL" id="SEQ33150.1"/>
    </source>
</evidence>
<feature type="transmembrane region" description="Helical" evidence="2">
    <location>
        <begin position="189"/>
        <end position="206"/>
    </location>
</feature>
<evidence type="ECO:0000256" key="2">
    <source>
        <dbReference type="SAM" id="Phobius"/>
    </source>
</evidence>